<dbReference type="Pfam" id="PF00107">
    <property type="entry name" value="ADH_zinc_N"/>
    <property type="match status" value="1"/>
</dbReference>
<evidence type="ECO:0000259" key="8">
    <source>
        <dbReference type="Pfam" id="PF08240"/>
    </source>
</evidence>
<feature type="domain" description="Alcohol dehydrogenase-like N-terminal" evidence="8">
    <location>
        <begin position="84"/>
        <end position="157"/>
    </location>
</feature>
<dbReference type="Gene3D" id="3.40.50.720">
    <property type="entry name" value="NAD(P)-binding Rossmann-like Domain"/>
    <property type="match status" value="1"/>
</dbReference>
<organism evidence="9">
    <name type="scientific">Salix viminalis</name>
    <name type="common">Common osier</name>
    <name type="synonym">Basket willow</name>
    <dbReference type="NCBI Taxonomy" id="40686"/>
    <lineage>
        <taxon>Eukaryota</taxon>
        <taxon>Viridiplantae</taxon>
        <taxon>Streptophyta</taxon>
        <taxon>Embryophyta</taxon>
        <taxon>Tracheophyta</taxon>
        <taxon>Spermatophyta</taxon>
        <taxon>Magnoliopsida</taxon>
        <taxon>eudicotyledons</taxon>
        <taxon>Gunneridae</taxon>
        <taxon>Pentapetalae</taxon>
        <taxon>rosids</taxon>
        <taxon>fabids</taxon>
        <taxon>Malpighiales</taxon>
        <taxon>Salicaceae</taxon>
        <taxon>Saliceae</taxon>
        <taxon>Salix</taxon>
    </lineage>
</organism>
<dbReference type="InterPro" id="IPR013149">
    <property type="entry name" value="ADH-like_C"/>
</dbReference>
<dbReference type="Pfam" id="PF08240">
    <property type="entry name" value="ADH_N"/>
    <property type="match status" value="1"/>
</dbReference>
<evidence type="ECO:0000313" key="9">
    <source>
        <dbReference type="EMBL" id="VFU28133.1"/>
    </source>
</evidence>
<comment type="cofactor">
    <cofactor evidence="1 6">
        <name>Zn(2+)</name>
        <dbReference type="ChEBI" id="CHEBI:29105"/>
    </cofactor>
</comment>
<evidence type="ECO:0000256" key="3">
    <source>
        <dbReference type="ARBA" id="ARBA00022723"/>
    </source>
</evidence>
<comment type="similarity">
    <text evidence="2 6">Belongs to the zinc-containing alcohol dehydrogenase family.</text>
</comment>
<evidence type="ECO:0000256" key="4">
    <source>
        <dbReference type="ARBA" id="ARBA00022833"/>
    </source>
</evidence>
<name>A0A6N2KSS0_SALVM</name>
<protein>
    <submittedName>
        <fullName evidence="9">Uncharacterized protein</fullName>
    </submittedName>
</protein>
<keyword evidence="4 6" id="KW-0862">Zinc</keyword>
<dbReference type="PANTHER" id="PTHR43350">
    <property type="entry name" value="NAD-DEPENDENT ALCOHOL DEHYDROGENASE"/>
    <property type="match status" value="1"/>
</dbReference>
<gene>
    <name evidence="9" type="ORF">SVIM_LOCUS91716</name>
</gene>
<evidence type="ECO:0000256" key="6">
    <source>
        <dbReference type="RuleBase" id="RU361277"/>
    </source>
</evidence>
<reference evidence="9" key="1">
    <citation type="submission" date="2019-03" db="EMBL/GenBank/DDBJ databases">
        <authorList>
            <person name="Mank J."/>
            <person name="Almeida P."/>
        </authorList>
    </citation>
    <scope>NUCLEOTIDE SEQUENCE</scope>
    <source>
        <strain evidence="9">78183</strain>
    </source>
</reference>
<evidence type="ECO:0000256" key="2">
    <source>
        <dbReference type="ARBA" id="ARBA00008072"/>
    </source>
</evidence>
<feature type="domain" description="Alcohol dehydrogenase-like C-terminal" evidence="7">
    <location>
        <begin position="298"/>
        <end position="336"/>
    </location>
</feature>
<dbReference type="GO" id="GO:0008270">
    <property type="term" value="F:zinc ion binding"/>
    <property type="evidence" value="ECO:0007669"/>
    <property type="project" value="InterPro"/>
</dbReference>
<proteinExistence type="inferred from homology"/>
<dbReference type="AlphaFoldDB" id="A0A6N2KSS0"/>
<dbReference type="Gene3D" id="3.90.180.10">
    <property type="entry name" value="Medium-chain alcohol dehydrogenases, catalytic domain"/>
    <property type="match status" value="1"/>
</dbReference>
<sequence>MEMLTVPEADRRCGGDGSTINSFDDNDSLKISKSSYHVSSGGFMRGVVFWSPISLLPLKSFKCLVLKLEKYLLRLKGQYMSFLVVACGVCHSDLHVIKGEIPFRSPCAIGHEITGEVVEHGKLSDRKTIERFPVGSRVVGAFIMPCGNCFYCSKLHIVLVIMSSLGILEMQRKINEPGRGDGHPISYCCVFVCNEVVDSVILVFICLICFLLSPYQAVLNCDSAFIWISCFTCIWRIAGKPISMYSMGGLTEYCVVPAHGLTILPNSLPYCVYCLWRYASCCSSASWGFCCCDWSWWCWVKIARAFGASDIIAVDVQDEKLEKAKTFGATATINSKIKASLILSPRHLKDED</sequence>
<keyword evidence="5" id="KW-0560">Oxidoreductase</keyword>
<dbReference type="PANTHER" id="PTHR43350:SF2">
    <property type="entry name" value="GROES-LIKE ZINC-BINDING ALCOHOL DEHYDROGENASE FAMILY PROTEIN"/>
    <property type="match status" value="1"/>
</dbReference>
<dbReference type="SUPFAM" id="SSF51735">
    <property type="entry name" value="NAD(P)-binding Rossmann-fold domains"/>
    <property type="match status" value="1"/>
</dbReference>
<keyword evidence="3 6" id="KW-0479">Metal-binding</keyword>
<dbReference type="InterPro" id="IPR036291">
    <property type="entry name" value="NAD(P)-bd_dom_sf"/>
</dbReference>
<dbReference type="EMBL" id="CAADRP010000435">
    <property type="protein sequence ID" value="VFU28133.1"/>
    <property type="molecule type" value="Genomic_DNA"/>
</dbReference>
<accession>A0A6N2KSS0</accession>
<dbReference type="InterPro" id="IPR013154">
    <property type="entry name" value="ADH-like_N"/>
</dbReference>
<evidence type="ECO:0000256" key="1">
    <source>
        <dbReference type="ARBA" id="ARBA00001947"/>
    </source>
</evidence>
<dbReference type="GO" id="GO:0016491">
    <property type="term" value="F:oxidoreductase activity"/>
    <property type="evidence" value="ECO:0007669"/>
    <property type="project" value="UniProtKB-KW"/>
</dbReference>
<dbReference type="InterPro" id="IPR002328">
    <property type="entry name" value="ADH_Zn_CS"/>
</dbReference>
<evidence type="ECO:0000259" key="7">
    <source>
        <dbReference type="Pfam" id="PF00107"/>
    </source>
</evidence>
<dbReference type="InterPro" id="IPR011032">
    <property type="entry name" value="GroES-like_sf"/>
</dbReference>
<evidence type="ECO:0000256" key="5">
    <source>
        <dbReference type="ARBA" id="ARBA00023002"/>
    </source>
</evidence>
<dbReference type="PROSITE" id="PS00059">
    <property type="entry name" value="ADH_ZINC"/>
    <property type="match status" value="1"/>
</dbReference>
<dbReference type="SUPFAM" id="SSF50129">
    <property type="entry name" value="GroES-like"/>
    <property type="match status" value="2"/>
</dbReference>